<dbReference type="SUPFAM" id="SSF56281">
    <property type="entry name" value="Metallo-hydrolase/oxidoreductase"/>
    <property type="match status" value="1"/>
</dbReference>
<dbReference type="OrthoDB" id="9784009at2"/>
<dbReference type="AlphaFoldDB" id="A0A1I4E522"/>
<dbReference type="InterPro" id="IPR051682">
    <property type="entry name" value="Mito_Persulfide_Diox"/>
</dbReference>
<dbReference type="InterPro" id="IPR036866">
    <property type="entry name" value="RibonucZ/Hydroxyglut_hydro"/>
</dbReference>
<feature type="domain" description="Metallo-beta-lactamase" evidence="2">
    <location>
        <begin position="15"/>
        <end position="204"/>
    </location>
</feature>
<dbReference type="STRING" id="414703.SAMN04488125_10739"/>
<evidence type="ECO:0000259" key="2">
    <source>
        <dbReference type="SMART" id="SM00849"/>
    </source>
</evidence>
<dbReference type="GO" id="GO:0050313">
    <property type="term" value="F:sulfur dioxygenase activity"/>
    <property type="evidence" value="ECO:0007669"/>
    <property type="project" value="InterPro"/>
</dbReference>
<dbReference type="InterPro" id="IPR001279">
    <property type="entry name" value="Metallo-B-lactamas"/>
</dbReference>
<evidence type="ECO:0000256" key="1">
    <source>
        <dbReference type="ARBA" id="ARBA00022723"/>
    </source>
</evidence>
<gene>
    <name evidence="3" type="ORF">SAMN04488125_10739</name>
</gene>
<accession>A0A1I4E522</accession>
<keyword evidence="1" id="KW-0479">Metal-binding</keyword>
<protein>
    <submittedName>
        <fullName evidence="3">Glyoxylase, beta-lactamase superfamily II</fullName>
    </submittedName>
</protein>
<dbReference type="SMART" id="SM00849">
    <property type="entry name" value="Lactamase_B"/>
    <property type="match status" value="1"/>
</dbReference>
<dbReference type="InterPro" id="IPR044528">
    <property type="entry name" value="POD-like_MBL-fold"/>
</dbReference>
<dbReference type="Pfam" id="PF00753">
    <property type="entry name" value="Lactamase_B"/>
    <property type="match status" value="1"/>
</dbReference>
<evidence type="ECO:0000313" key="4">
    <source>
        <dbReference type="Proteomes" id="UP000198804"/>
    </source>
</evidence>
<dbReference type="CDD" id="cd07724">
    <property type="entry name" value="POD-like_MBL-fold"/>
    <property type="match status" value="1"/>
</dbReference>
<evidence type="ECO:0000313" key="3">
    <source>
        <dbReference type="EMBL" id="SFK99707.1"/>
    </source>
</evidence>
<dbReference type="PANTHER" id="PTHR43084:SF1">
    <property type="entry name" value="PERSULFIDE DIOXYGENASE ETHE1, MITOCHONDRIAL"/>
    <property type="match status" value="1"/>
</dbReference>
<reference evidence="4" key="1">
    <citation type="submission" date="2016-10" db="EMBL/GenBank/DDBJ databases">
        <authorList>
            <person name="Varghese N."/>
            <person name="Submissions S."/>
        </authorList>
    </citation>
    <scope>NUCLEOTIDE SEQUENCE [LARGE SCALE GENOMIC DNA]</scope>
    <source>
        <strain evidence="4">CGMCC 1.6474</strain>
    </source>
</reference>
<proteinExistence type="predicted"/>
<keyword evidence="4" id="KW-1185">Reference proteome</keyword>
<name>A0A1I4E522_9HYPH</name>
<organism evidence="3 4">
    <name type="scientific">Methylorubrum salsuginis</name>
    <dbReference type="NCBI Taxonomy" id="414703"/>
    <lineage>
        <taxon>Bacteria</taxon>
        <taxon>Pseudomonadati</taxon>
        <taxon>Pseudomonadota</taxon>
        <taxon>Alphaproteobacteria</taxon>
        <taxon>Hyphomicrobiales</taxon>
        <taxon>Methylobacteriaceae</taxon>
        <taxon>Methylorubrum</taxon>
    </lineage>
</organism>
<dbReference type="PANTHER" id="PTHR43084">
    <property type="entry name" value="PERSULFIDE DIOXYGENASE ETHE1"/>
    <property type="match status" value="1"/>
</dbReference>
<sequence>MSELIIRAFFDEPTNTVSYIVADPVTKAAAFIDPVLDYDHNGGSVDTRSVEAMLKVATEEGYRVIWTLETHAHADHLSGSPYVKAKTGARIGIGEHIREVQKIFRPVFNATDLRTDGSDFDHLFTDGETFGIGDLTVSVLYTPGHTPADICYRIGNHVFVGDTLFMPDFGTARADFPGGDVHALYRSIRRLLALPPETRLYLCHDYKAPGRDTYAWETTVAEQRRSNVHVKEGVSEDAFAAMRTARDATLAAPRLLLPSIQVNIRAGKFPPAEANGVRYLTIPVKLNGGAEAAV</sequence>
<dbReference type="RefSeq" id="WP_091945279.1">
    <property type="nucleotide sequence ID" value="NZ_FOSV01000007.1"/>
</dbReference>
<dbReference type="Gene3D" id="3.60.15.10">
    <property type="entry name" value="Ribonuclease Z/Hydroxyacylglutathione hydrolase-like"/>
    <property type="match status" value="1"/>
</dbReference>
<dbReference type="GO" id="GO:0046872">
    <property type="term" value="F:metal ion binding"/>
    <property type="evidence" value="ECO:0007669"/>
    <property type="project" value="UniProtKB-KW"/>
</dbReference>
<dbReference type="Proteomes" id="UP000198804">
    <property type="component" value="Unassembled WGS sequence"/>
</dbReference>
<dbReference type="GO" id="GO:0006749">
    <property type="term" value="P:glutathione metabolic process"/>
    <property type="evidence" value="ECO:0007669"/>
    <property type="project" value="InterPro"/>
</dbReference>
<dbReference type="EMBL" id="FOSV01000007">
    <property type="protein sequence ID" value="SFK99707.1"/>
    <property type="molecule type" value="Genomic_DNA"/>
</dbReference>
<dbReference type="GO" id="GO:0070813">
    <property type="term" value="P:hydrogen sulfide metabolic process"/>
    <property type="evidence" value="ECO:0007669"/>
    <property type="project" value="TreeGrafter"/>
</dbReference>